<evidence type="ECO:0000313" key="14">
    <source>
        <dbReference type="EMBL" id="JAG17536.1"/>
    </source>
</evidence>
<dbReference type="EMBL" id="GBHO01026067">
    <property type="protein sequence ID" value="JAG17537.1"/>
    <property type="molecule type" value="Transcribed_RNA"/>
</dbReference>
<name>A0A0A9XK95_LYGHE</name>
<evidence type="ECO:0000256" key="5">
    <source>
        <dbReference type="ARBA" id="ARBA00023163"/>
    </source>
</evidence>
<dbReference type="SUPFAM" id="SSF109905">
    <property type="entry name" value="Surp module (SWAP domain)"/>
    <property type="match status" value="2"/>
</dbReference>
<dbReference type="EMBL" id="GBRD01004909">
    <property type="protein sequence ID" value="JAG60912.1"/>
    <property type="molecule type" value="Transcribed_RNA"/>
</dbReference>
<organism evidence="13">
    <name type="scientific">Lygus hesperus</name>
    <name type="common">Western plant bug</name>
    <dbReference type="NCBI Taxonomy" id="30085"/>
    <lineage>
        <taxon>Eukaryota</taxon>
        <taxon>Metazoa</taxon>
        <taxon>Ecdysozoa</taxon>
        <taxon>Arthropoda</taxon>
        <taxon>Hexapoda</taxon>
        <taxon>Insecta</taxon>
        <taxon>Pterygota</taxon>
        <taxon>Neoptera</taxon>
        <taxon>Paraneoptera</taxon>
        <taxon>Hemiptera</taxon>
        <taxon>Heteroptera</taxon>
        <taxon>Panheteroptera</taxon>
        <taxon>Cimicomorpha</taxon>
        <taxon>Miridae</taxon>
        <taxon>Mirini</taxon>
        <taxon>Lygus</taxon>
    </lineage>
</organism>
<keyword evidence="4" id="KW-0805">Transcription regulation</keyword>
<reference evidence="13" key="2">
    <citation type="submission" date="2014-07" db="EMBL/GenBank/DDBJ databases">
        <authorList>
            <person name="Hull J."/>
        </authorList>
    </citation>
    <scope>NUCLEOTIDE SEQUENCE</scope>
</reference>
<reference evidence="13" key="1">
    <citation type="journal article" date="2014" name="PLoS ONE">
        <title>Transcriptome-Based Identification of ABC Transporters in the Western Tarnished Plant Bug Lygus hesperus.</title>
        <authorList>
            <person name="Hull J.J."/>
            <person name="Chaney K."/>
            <person name="Geib S.M."/>
            <person name="Fabrick J.A."/>
            <person name="Brent C.S."/>
            <person name="Walsh D."/>
            <person name="Lavine L.C."/>
        </authorList>
    </citation>
    <scope>NUCLEOTIDE SEQUENCE</scope>
</reference>
<dbReference type="Gene3D" id="1.10.10.790">
    <property type="entry name" value="Surp module"/>
    <property type="match status" value="2"/>
</dbReference>
<dbReference type="EMBL" id="GBHO01026069">
    <property type="protein sequence ID" value="JAG17535.1"/>
    <property type="molecule type" value="Transcribed_RNA"/>
</dbReference>
<evidence type="ECO:0000313" key="11">
    <source>
        <dbReference type="EMBL" id="JAG17533.1"/>
    </source>
</evidence>
<evidence type="ECO:0000256" key="1">
    <source>
        <dbReference type="ARBA" id="ARBA00022664"/>
    </source>
</evidence>
<gene>
    <name evidence="13" type="primary">su(w[a])_1</name>
    <name evidence="14" type="synonym">su(w[a])_0</name>
    <name evidence="12" type="synonym">su(w[a])_2</name>
    <name evidence="10" type="synonym">su(w[a])_4</name>
    <name evidence="11" type="synonym">su(w[a])_5</name>
    <name evidence="15" type="synonym">su(w[a])_7</name>
    <name evidence="10" type="ORF">CM83_90483</name>
    <name evidence="11" type="ORF">CM83_90486</name>
    <name evidence="12" type="ORF">CM83_90489</name>
    <name evidence="13" type="ORF">CM83_90492</name>
    <name evidence="14" type="ORF">CM83_90495</name>
    <name evidence="15" type="ORF">CM83_90498</name>
</gene>
<dbReference type="EMBL" id="GBRD01004912">
    <property type="protein sequence ID" value="JAG60909.1"/>
    <property type="molecule type" value="Transcribed_RNA"/>
</dbReference>
<evidence type="ECO:0000313" key="15">
    <source>
        <dbReference type="EMBL" id="JAG17537.1"/>
    </source>
</evidence>
<dbReference type="PROSITE" id="PS50128">
    <property type="entry name" value="SURP"/>
    <property type="match status" value="2"/>
</dbReference>
<feature type="region of interest" description="Disordered" evidence="8">
    <location>
        <begin position="257"/>
        <end position="290"/>
    </location>
</feature>
<dbReference type="GO" id="GO:0000395">
    <property type="term" value="P:mRNA 5'-splice site recognition"/>
    <property type="evidence" value="ECO:0007669"/>
    <property type="project" value="TreeGrafter"/>
</dbReference>
<keyword evidence="5" id="KW-0804">Transcription</keyword>
<dbReference type="AlphaFoldDB" id="A0A0A9XK95"/>
<protein>
    <submittedName>
        <fullName evidence="13">Protein suppressor of white apricot</fullName>
    </submittedName>
</protein>
<evidence type="ECO:0000256" key="2">
    <source>
        <dbReference type="ARBA" id="ARBA00022737"/>
    </source>
</evidence>
<evidence type="ECO:0000256" key="4">
    <source>
        <dbReference type="ARBA" id="ARBA00023015"/>
    </source>
</evidence>
<evidence type="ECO:0000313" key="13">
    <source>
        <dbReference type="EMBL" id="JAG17535.1"/>
    </source>
</evidence>
<dbReference type="InterPro" id="IPR000061">
    <property type="entry name" value="Surp"/>
</dbReference>
<dbReference type="GO" id="GO:0003723">
    <property type="term" value="F:RNA binding"/>
    <property type="evidence" value="ECO:0007669"/>
    <property type="project" value="UniProtKB-KW"/>
</dbReference>
<keyword evidence="3" id="KW-0694">RNA-binding</keyword>
<accession>A0A0A9XK95</accession>
<feature type="domain" description="SURP motif" evidence="9">
    <location>
        <begin position="171"/>
        <end position="213"/>
    </location>
</feature>
<evidence type="ECO:0000256" key="7">
    <source>
        <dbReference type="SAM" id="Coils"/>
    </source>
</evidence>
<keyword evidence="1" id="KW-0507">mRNA processing</keyword>
<dbReference type="InterPro" id="IPR019147">
    <property type="entry name" value="SWAP_N_domain"/>
</dbReference>
<feature type="coiled-coil region" evidence="7">
    <location>
        <begin position="67"/>
        <end position="116"/>
    </location>
</feature>
<keyword evidence="7" id="KW-0175">Coiled coil</keyword>
<dbReference type="InterPro" id="IPR040397">
    <property type="entry name" value="SWAP"/>
</dbReference>
<dbReference type="Pfam" id="PF09750">
    <property type="entry name" value="DRY_EERY"/>
    <property type="match status" value="1"/>
</dbReference>
<evidence type="ECO:0000259" key="9">
    <source>
        <dbReference type="PROSITE" id="PS50128"/>
    </source>
</evidence>
<evidence type="ECO:0000313" key="10">
    <source>
        <dbReference type="EMBL" id="JAG17532.1"/>
    </source>
</evidence>
<evidence type="ECO:0000256" key="8">
    <source>
        <dbReference type="SAM" id="MobiDB-lite"/>
    </source>
</evidence>
<dbReference type="EMBL" id="GBHO01026068">
    <property type="protein sequence ID" value="JAG17536.1"/>
    <property type="molecule type" value="Transcribed_RNA"/>
</dbReference>
<keyword evidence="6" id="KW-0508">mRNA splicing</keyword>
<reference evidence="16" key="3">
    <citation type="submission" date="2014-09" db="EMBL/GenBank/DDBJ databases">
        <authorList>
            <person name="Magalhaes I.L.F."/>
            <person name="Oliveira U."/>
            <person name="Santos F.R."/>
            <person name="Vidigal T.H.D.A."/>
            <person name="Brescovit A.D."/>
            <person name="Santos A.J."/>
        </authorList>
    </citation>
    <scope>NUCLEOTIDE SEQUENCE</scope>
</reference>
<dbReference type="PANTHER" id="PTHR13161">
    <property type="entry name" value="SPLICING FACTOR SUPPRESSOR OF WHITE APRICOT"/>
    <property type="match status" value="1"/>
</dbReference>
<dbReference type="EMBL" id="GBRD01004910">
    <property type="protein sequence ID" value="JAG60911.1"/>
    <property type="molecule type" value="Transcribed_RNA"/>
</dbReference>
<dbReference type="SMART" id="SM00648">
    <property type="entry name" value="SWAP"/>
    <property type="match status" value="2"/>
</dbReference>
<evidence type="ECO:0000256" key="3">
    <source>
        <dbReference type="ARBA" id="ARBA00022884"/>
    </source>
</evidence>
<feature type="region of interest" description="Disordered" evidence="8">
    <location>
        <begin position="344"/>
        <end position="372"/>
    </location>
</feature>
<evidence type="ECO:0000313" key="16">
    <source>
        <dbReference type="EMBL" id="JAG60909.1"/>
    </source>
</evidence>
<dbReference type="Pfam" id="PF01805">
    <property type="entry name" value="Surp"/>
    <property type="match status" value="2"/>
</dbReference>
<dbReference type="SMART" id="SM01141">
    <property type="entry name" value="DRY_EERY"/>
    <property type="match status" value="1"/>
</dbReference>
<dbReference type="EMBL" id="GBHO01026072">
    <property type="protein sequence ID" value="JAG17532.1"/>
    <property type="molecule type" value="Transcribed_RNA"/>
</dbReference>
<keyword evidence="2" id="KW-0677">Repeat</keyword>
<feature type="region of interest" description="Disordered" evidence="8">
    <location>
        <begin position="389"/>
        <end position="459"/>
    </location>
</feature>
<dbReference type="EMBL" id="GBHO01026071">
    <property type="protein sequence ID" value="JAG17533.1"/>
    <property type="molecule type" value="Transcribed_RNA"/>
</dbReference>
<feature type="domain" description="SURP motif" evidence="9">
    <location>
        <begin position="296"/>
        <end position="336"/>
    </location>
</feature>
<evidence type="ECO:0000313" key="12">
    <source>
        <dbReference type="EMBL" id="JAG17534.1"/>
    </source>
</evidence>
<dbReference type="InterPro" id="IPR035967">
    <property type="entry name" value="SWAP/Surp_sf"/>
</dbReference>
<dbReference type="EMBL" id="GBHO01026070">
    <property type="protein sequence ID" value="JAG17534.1"/>
    <property type="molecule type" value="Transcribed_RNA"/>
</dbReference>
<proteinExistence type="predicted"/>
<dbReference type="PANTHER" id="PTHR13161:SF15">
    <property type="entry name" value="SPLICING FACTOR, SUPPRESSOR OF WHITE-APRICOT HOMOLOG"/>
    <property type="match status" value="1"/>
</dbReference>
<evidence type="ECO:0000256" key="6">
    <source>
        <dbReference type="ARBA" id="ARBA00023187"/>
    </source>
</evidence>
<sequence length="477" mass="53771">MRGASEDQEKTELLVFGYACKLFRDDERAASIDSGGHLIPWMGDDSLKIDRYDGRGALYDLAAHEPKDSYLEEVGEEEKALEQLCEEERYRSLYINEDEELTYKEEEAKRQHHQSQSYGEVAYSYDVPSAPVEEVASQVVHPTAGRPFVPSTELQIPPDMITPKTAKHNAIIERTALFLAQQGSQMEILMKVKQQGNKNFEFLSHADPLNNYYLHLKGLIKSGSYVPREQEFEEEEVAEPEEDDGNYLHPSLITARTTTAQTSGTPPPQASNDDQRTTPKPPPTDNNAPPDFVQKIIEVMVKFVIKNGLRFETVIMKKGDVRFSFLNPKNPYNAFYKQQLEMKQNEIDGKPSKTRVAKVPDSDSQEAKPTLKRKPLPVCFSIKKPKESEGLEVPSALPVEESSDEEDAGTATPPKQPKTSDSPNDAVEPLSATLEKQLRKAMASSKKSRSKKDVTVQKERKIKVAQFLKDLKKKNLE</sequence>